<keyword evidence="3" id="KW-1185">Reference proteome</keyword>
<reference evidence="2 3" key="1">
    <citation type="journal article" date="2021" name="Sci. Rep.">
        <title>Genome sequencing of the multicellular alga Astrephomene provides insights into convergent evolution of germ-soma differentiation.</title>
        <authorList>
            <person name="Yamashita S."/>
            <person name="Yamamoto K."/>
            <person name="Matsuzaki R."/>
            <person name="Suzuki S."/>
            <person name="Yamaguchi H."/>
            <person name="Hirooka S."/>
            <person name="Minakuchi Y."/>
            <person name="Miyagishima S."/>
            <person name="Kawachi M."/>
            <person name="Toyoda A."/>
            <person name="Nozaki H."/>
        </authorList>
    </citation>
    <scope>NUCLEOTIDE SEQUENCE [LARGE SCALE GENOMIC DNA]</scope>
    <source>
        <strain evidence="2 3">NIES-4017</strain>
    </source>
</reference>
<evidence type="ECO:0000256" key="1">
    <source>
        <dbReference type="SAM" id="MobiDB-lite"/>
    </source>
</evidence>
<evidence type="ECO:0000313" key="2">
    <source>
        <dbReference type="EMBL" id="GFR49293.1"/>
    </source>
</evidence>
<evidence type="ECO:0000313" key="3">
    <source>
        <dbReference type="Proteomes" id="UP001054857"/>
    </source>
</evidence>
<feature type="region of interest" description="Disordered" evidence="1">
    <location>
        <begin position="80"/>
        <end position="113"/>
    </location>
</feature>
<dbReference type="AlphaFoldDB" id="A0AAD3HQE0"/>
<dbReference type="Proteomes" id="UP001054857">
    <property type="component" value="Unassembled WGS sequence"/>
</dbReference>
<feature type="non-terminal residue" evidence="2">
    <location>
        <position position="113"/>
    </location>
</feature>
<accession>A0AAD3HQE0</accession>
<feature type="compositionally biased region" description="Pro residues" evidence="1">
    <location>
        <begin position="103"/>
        <end position="113"/>
    </location>
</feature>
<dbReference type="EMBL" id="BMAR01000029">
    <property type="protein sequence ID" value="GFR49293.1"/>
    <property type="molecule type" value="Genomic_DNA"/>
</dbReference>
<feature type="non-terminal residue" evidence="2">
    <location>
        <position position="1"/>
    </location>
</feature>
<proteinExistence type="predicted"/>
<comment type="caution">
    <text evidence="2">The sequence shown here is derived from an EMBL/GenBank/DDBJ whole genome shotgun (WGS) entry which is preliminary data.</text>
</comment>
<name>A0AAD3HQE0_9CHLO</name>
<protein>
    <submittedName>
        <fullName evidence="2">Uncharacterized protein</fullName>
    </submittedName>
</protein>
<organism evidence="2 3">
    <name type="scientific">Astrephomene gubernaculifera</name>
    <dbReference type="NCBI Taxonomy" id="47775"/>
    <lineage>
        <taxon>Eukaryota</taxon>
        <taxon>Viridiplantae</taxon>
        <taxon>Chlorophyta</taxon>
        <taxon>core chlorophytes</taxon>
        <taxon>Chlorophyceae</taxon>
        <taxon>CS clade</taxon>
        <taxon>Chlamydomonadales</taxon>
        <taxon>Astrephomenaceae</taxon>
        <taxon>Astrephomene</taxon>
    </lineage>
</organism>
<feature type="compositionally biased region" description="Pro residues" evidence="1">
    <location>
        <begin position="82"/>
        <end position="96"/>
    </location>
</feature>
<gene>
    <name evidence="2" type="ORF">Agub_g11315</name>
</gene>
<sequence length="113" mass="12286">LDGASLAKLAWAYASVRQADEGHRAQLDRKLFTQVAAACLQQEELPRFPPRALVALLWSFAALPQPHAPLFDAIAAALVPHLSPPPSPQDPLPSPPLDAACPQRPPQRQPQHR</sequence>